<feature type="transmembrane region" description="Helical" evidence="1">
    <location>
        <begin position="92"/>
        <end position="112"/>
    </location>
</feature>
<sequence>MVEDLRRLGGEAGVIAGVALGWLLLGILVVWPSAGLSFGAEFNPNRILPWVHKHEAMFWAVNILGGLLAAVMSVVLYLAAGDRFTNNAPASARIGALFGVFGSFGFGAAALLRQYGMGPLSMLYSSNSVGAVHAFRGMSGVLSAAVAIGEVFTGIAALALAGAMMSEKNYRSPGIVGLIAGAVLILATFVSPAFLDGVGLAGAAVWFAWTAWVMRVESGPAFIKWAVGSREGSRSQRRAA</sequence>
<dbReference type="EMBL" id="VBAJ01000216">
    <property type="protein sequence ID" value="TMJ06858.1"/>
    <property type="molecule type" value="Genomic_DNA"/>
</dbReference>
<feature type="transmembrane region" description="Helical" evidence="1">
    <location>
        <begin position="12"/>
        <end position="36"/>
    </location>
</feature>
<evidence type="ECO:0000313" key="3">
    <source>
        <dbReference type="EMBL" id="TMJ12655.1"/>
    </source>
</evidence>
<organism evidence="3 4">
    <name type="scientific">Candidatus Segetimicrobium genomatis</name>
    <dbReference type="NCBI Taxonomy" id="2569760"/>
    <lineage>
        <taxon>Bacteria</taxon>
        <taxon>Bacillati</taxon>
        <taxon>Candidatus Sysuimicrobiota</taxon>
        <taxon>Candidatus Sysuimicrobiia</taxon>
        <taxon>Candidatus Sysuimicrobiales</taxon>
        <taxon>Candidatus Segetimicrobiaceae</taxon>
        <taxon>Candidatus Segetimicrobium</taxon>
    </lineage>
</organism>
<dbReference type="AlphaFoldDB" id="A0A537LXD8"/>
<comment type="caution">
    <text evidence="3">The sequence shown here is derived from an EMBL/GenBank/DDBJ whole genome shotgun (WGS) entry which is preliminary data.</text>
</comment>
<evidence type="ECO:0000313" key="4">
    <source>
        <dbReference type="Proteomes" id="UP000315217"/>
    </source>
</evidence>
<dbReference type="EMBL" id="VBAI01000017">
    <property type="protein sequence ID" value="TMJ12655.1"/>
    <property type="molecule type" value="Genomic_DNA"/>
</dbReference>
<feature type="transmembrane region" description="Helical" evidence="1">
    <location>
        <begin position="56"/>
        <end position="80"/>
    </location>
</feature>
<dbReference type="Proteomes" id="UP000318661">
    <property type="component" value="Unassembled WGS sequence"/>
</dbReference>
<evidence type="ECO:0000313" key="2">
    <source>
        <dbReference type="EMBL" id="TMJ06858.1"/>
    </source>
</evidence>
<feature type="transmembrane region" description="Helical" evidence="1">
    <location>
        <begin position="206"/>
        <end position="227"/>
    </location>
</feature>
<accession>A0A537LXD8</accession>
<gene>
    <name evidence="3" type="ORF">E6G98_02390</name>
    <name evidence="2" type="ORF">E6G99_08485</name>
</gene>
<feature type="transmembrane region" description="Helical" evidence="1">
    <location>
        <begin position="175"/>
        <end position="194"/>
    </location>
</feature>
<keyword evidence="1" id="KW-1133">Transmembrane helix</keyword>
<feature type="transmembrane region" description="Helical" evidence="1">
    <location>
        <begin position="141"/>
        <end position="163"/>
    </location>
</feature>
<keyword evidence="1" id="KW-0812">Transmembrane</keyword>
<proteinExistence type="predicted"/>
<evidence type="ECO:0008006" key="6">
    <source>
        <dbReference type="Google" id="ProtNLM"/>
    </source>
</evidence>
<evidence type="ECO:0000256" key="1">
    <source>
        <dbReference type="SAM" id="Phobius"/>
    </source>
</evidence>
<evidence type="ECO:0000313" key="5">
    <source>
        <dbReference type="Proteomes" id="UP000318661"/>
    </source>
</evidence>
<keyword evidence="1" id="KW-0472">Membrane</keyword>
<dbReference type="Proteomes" id="UP000315217">
    <property type="component" value="Unassembled WGS sequence"/>
</dbReference>
<name>A0A537LXD8_9BACT</name>
<protein>
    <recommendedName>
        <fullName evidence="6">DUF4386 family protein</fullName>
    </recommendedName>
</protein>
<reference evidence="4 5" key="1">
    <citation type="journal article" date="2019" name="Nat. Microbiol.">
        <title>Mediterranean grassland soil C-N compound turnover is dependent on rainfall and depth, and is mediated by genomically divergent microorganisms.</title>
        <authorList>
            <person name="Diamond S."/>
            <person name="Andeer P.F."/>
            <person name="Li Z."/>
            <person name="Crits-Christoph A."/>
            <person name="Burstein D."/>
            <person name="Anantharaman K."/>
            <person name="Lane K.R."/>
            <person name="Thomas B.C."/>
            <person name="Pan C."/>
            <person name="Northen T.R."/>
            <person name="Banfield J.F."/>
        </authorList>
    </citation>
    <scope>NUCLEOTIDE SEQUENCE [LARGE SCALE GENOMIC DNA]</scope>
    <source>
        <strain evidence="3">NP_1</strain>
        <strain evidence="2">NP_2</strain>
    </source>
</reference>